<keyword evidence="1" id="KW-0732">Signal</keyword>
<comment type="caution">
    <text evidence="2">The sequence shown here is derived from an EMBL/GenBank/DDBJ whole genome shotgun (WGS) entry which is preliminary data.</text>
</comment>
<keyword evidence="3" id="KW-1185">Reference proteome</keyword>
<feature type="signal peptide" evidence="1">
    <location>
        <begin position="1"/>
        <end position="27"/>
    </location>
</feature>
<proteinExistence type="predicted"/>
<reference evidence="2 3" key="1">
    <citation type="submission" date="2014-03" db="EMBL/GenBank/DDBJ databases">
        <title>Draft genome sequence of Deinococcus phoenicis 1P10ME.</title>
        <authorList>
            <person name="Stepanov V.G."/>
            <person name="Vaishampayan P."/>
            <person name="Venkateswaran K."/>
            <person name="Fox G.E."/>
        </authorList>
    </citation>
    <scope>NUCLEOTIDE SEQUENCE [LARGE SCALE GENOMIC DNA]</scope>
    <source>
        <strain evidence="2 3">1P10ME</strain>
    </source>
</reference>
<gene>
    <name evidence="2" type="ORF">DEIPH_ctg025orf0131</name>
</gene>
<sequence length="175" mass="18477">MRPMKVSLPATLAAALLSSALAGTAGAQTLVPFKDPKLPFTVSLPKGWLGANFADGSSGVSVVSAKAPPATLIRLLFMPKNGKAADVNQEFQGFEAGVKQTGGTLQQLSSKAARYGGVSGVEREYSLTHPKGKLRLRIWFGNGAKNLYSFQVTDTPERYAASSALFSKVLASVRF</sequence>
<organism evidence="2 3">
    <name type="scientific">Deinococcus phoenicis</name>
    <dbReference type="NCBI Taxonomy" id="1476583"/>
    <lineage>
        <taxon>Bacteria</taxon>
        <taxon>Thermotogati</taxon>
        <taxon>Deinococcota</taxon>
        <taxon>Deinococci</taxon>
        <taxon>Deinococcales</taxon>
        <taxon>Deinococcaceae</taxon>
        <taxon>Deinococcus</taxon>
    </lineage>
</organism>
<feature type="chain" id="PRO_5001485551" description="PsbP C-terminal domain-containing protein" evidence="1">
    <location>
        <begin position="28"/>
        <end position="175"/>
    </location>
</feature>
<evidence type="ECO:0008006" key="4">
    <source>
        <dbReference type="Google" id="ProtNLM"/>
    </source>
</evidence>
<dbReference type="Gene3D" id="3.40.1000.10">
    <property type="entry name" value="Mog1/PsbP, alpha/beta/alpha sandwich"/>
    <property type="match status" value="1"/>
</dbReference>
<dbReference type="AlphaFoldDB" id="A0A016QQB0"/>
<evidence type="ECO:0000313" key="3">
    <source>
        <dbReference type="Proteomes" id="UP000020492"/>
    </source>
</evidence>
<dbReference type="PATRIC" id="fig|1476583.3.peg.1621"/>
<evidence type="ECO:0000313" key="2">
    <source>
        <dbReference type="EMBL" id="EYB68273.1"/>
    </source>
</evidence>
<evidence type="ECO:0000256" key="1">
    <source>
        <dbReference type="SAM" id="SignalP"/>
    </source>
</evidence>
<protein>
    <recommendedName>
        <fullName evidence="4">PsbP C-terminal domain-containing protein</fullName>
    </recommendedName>
</protein>
<accession>A0A016QQB0</accession>
<dbReference type="STRING" id="1476583.DEIPH_ctg025orf0131"/>
<name>A0A016QQB0_9DEIO</name>
<dbReference type="Proteomes" id="UP000020492">
    <property type="component" value="Unassembled WGS sequence"/>
</dbReference>
<dbReference type="EMBL" id="JHAC01000025">
    <property type="protein sequence ID" value="EYB68273.1"/>
    <property type="molecule type" value="Genomic_DNA"/>
</dbReference>